<dbReference type="PANTHER" id="PTHR33568">
    <property type="entry name" value="DNA POLYMERASE"/>
    <property type="match status" value="1"/>
</dbReference>
<dbReference type="OMA" id="SACMATH"/>
<dbReference type="EMBL" id="KB203280">
    <property type="protein sequence ID" value="ESO85258.1"/>
    <property type="molecule type" value="Genomic_DNA"/>
</dbReference>
<dbReference type="CTD" id="20244084"/>
<dbReference type="GO" id="GO:0003887">
    <property type="term" value="F:DNA-directed DNA polymerase activity"/>
    <property type="evidence" value="ECO:0007669"/>
    <property type="project" value="UniProtKB-KW"/>
</dbReference>
<sequence length="481" mass="56037">MTLAAACNRVYRTHYLPLDTISIIPRALMQNSGMGTDWRRFQPRQQSNKALRWLEWEQHTRFLASLRNGTTKPNIRHAGNGGEIKVGPYSLDGYDRDNNVAYEFFGCAFHGCPTCYPGPVQDVKHFHPYDPSRTMRKLYAQTMQRLNDLKTKLGLGDLVTVWECQVESQRRTNQNMEEFFHALETNGWPHPEPLFPRDAFFGGRTNAIQLMAVPKENEEIRYLDVVSLYPYICKYGRFPINEPEIVVSPDQQNWQQYEGLIQCKVVPPRRLYHPVLPFRWNNKTTFPLCRSCIMENMQESEISEYVPCAHSDDERALVGTYVSLELKKAASLGYKVIQVFEVWHWSEEKWSQYDTQTKTGGLFTGYIDHYLKTKMESSGYPSECRTDQEKAQFIADVYQKEGISLDPAKVIYNNGMRSCSKLKLNILWGKFGQRDNFSQTEYITEPERYFDLLTDVTQSIKDVQLVNDNMVMVERLKLEEH</sequence>
<keyword evidence="11" id="KW-1185">Reference proteome</keyword>
<keyword evidence="4" id="KW-0548">Nucleotidyltransferase</keyword>
<dbReference type="InterPro" id="IPR043502">
    <property type="entry name" value="DNA/RNA_pol_sf"/>
</dbReference>
<dbReference type="Pfam" id="PF03175">
    <property type="entry name" value="DNA_pol_B_2"/>
    <property type="match status" value="1"/>
</dbReference>
<keyword evidence="5" id="KW-0235">DNA replication</keyword>
<comment type="catalytic activity">
    <reaction evidence="8">
        <text>DNA(n) + a 2'-deoxyribonucleoside 5'-triphosphate = DNA(n+1) + diphosphate</text>
        <dbReference type="Rhea" id="RHEA:22508"/>
        <dbReference type="Rhea" id="RHEA-COMP:17339"/>
        <dbReference type="Rhea" id="RHEA-COMP:17340"/>
        <dbReference type="ChEBI" id="CHEBI:33019"/>
        <dbReference type="ChEBI" id="CHEBI:61560"/>
        <dbReference type="ChEBI" id="CHEBI:173112"/>
        <dbReference type="EC" id="2.7.7.7"/>
    </reaction>
</comment>
<proteinExistence type="inferred from homology"/>
<name>V3Z3P0_LOTGI</name>
<evidence type="ECO:0000256" key="1">
    <source>
        <dbReference type="ARBA" id="ARBA00005755"/>
    </source>
</evidence>
<evidence type="ECO:0000256" key="4">
    <source>
        <dbReference type="ARBA" id="ARBA00022695"/>
    </source>
</evidence>
<evidence type="ECO:0000313" key="10">
    <source>
        <dbReference type="EMBL" id="ESO85258.1"/>
    </source>
</evidence>
<dbReference type="GO" id="GO:0000166">
    <property type="term" value="F:nucleotide binding"/>
    <property type="evidence" value="ECO:0007669"/>
    <property type="project" value="InterPro"/>
</dbReference>
<comment type="similarity">
    <text evidence="1">Belongs to the DNA polymerase type-B family.</text>
</comment>
<dbReference type="AlphaFoldDB" id="V3Z3P0"/>
<organism evidence="10 11">
    <name type="scientific">Lottia gigantea</name>
    <name type="common">Giant owl limpet</name>
    <dbReference type="NCBI Taxonomy" id="225164"/>
    <lineage>
        <taxon>Eukaryota</taxon>
        <taxon>Metazoa</taxon>
        <taxon>Spiralia</taxon>
        <taxon>Lophotrochozoa</taxon>
        <taxon>Mollusca</taxon>
        <taxon>Gastropoda</taxon>
        <taxon>Patellogastropoda</taxon>
        <taxon>Lottioidea</taxon>
        <taxon>Lottiidae</taxon>
        <taxon>Lottia</taxon>
    </lineage>
</organism>
<gene>
    <name evidence="10" type="ORF">LOTGIDRAFT_176926</name>
</gene>
<feature type="non-terminal residue" evidence="10">
    <location>
        <position position="481"/>
    </location>
</feature>
<evidence type="ECO:0000256" key="5">
    <source>
        <dbReference type="ARBA" id="ARBA00022705"/>
    </source>
</evidence>
<dbReference type="InterPro" id="IPR004868">
    <property type="entry name" value="DNA-dir_DNA_pol_B_mt/vir"/>
</dbReference>
<evidence type="ECO:0000256" key="7">
    <source>
        <dbReference type="ARBA" id="ARBA00023125"/>
    </source>
</evidence>
<evidence type="ECO:0000256" key="6">
    <source>
        <dbReference type="ARBA" id="ARBA00022932"/>
    </source>
</evidence>
<dbReference type="OrthoDB" id="5985876at2759"/>
<reference evidence="10 11" key="1">
    <citation type="journal article" date="2013" name="Nature">
        <title>Insights into bilaterian evolution from three spiralian genomes.</title>
        <authorList>
            <person name="Simakov O."/>
            <person name="Marletaz F."/>
            <person name="Cho S.J."/>
            <person name="Edsinger-Gonzales E."/>
            <person name="Havlak P."/>
            <person name="Hellsten U."/>
            <person name="Kuo D.H."/>
            <person name="Larsson T."/>
            <person name="Lv J."/>
            <person name="Arendt D."/>
            <person name="Savage R."/>
            <person name="Osoegawa K."/>
            <person name="de Jong P."/>
            <person name="Grimwood J."/>
            <person name="Chapman J.A."/>
            <person name="Shapiro H."/>
            <person name="Aerts A."/>
            <person name="Otillar R.P."/>
            <person name="Terry A.Y."/>
            <person name="Boore J.L."/>
            <person name="Grigoriev I.V."/>
            <person name="Lindberg D.R."/>
            <person name="Seaver E.C."/>
            <person name="Weisblat D.A."/>
            <person name="Putnam N.H."/>
            <person name="Rokhsar D.S."/>
        </authorList>
    </citation>
    <scope>NUCLEOTIDE SEQUENCE [LARGE SCALE GENOMIC DNA]</scope>
</reference>
<evidence type="ECO:0000313" key="11">
    <source>
        <dbReference type="Proteomes" id="UP000030746"/>
    </source>
</evidence>
<accession>V3Z3P0</accession>
<dbReference type="SUPFAM" id="SSF56672">
    <property type="entry name" value="DNA/RNA polymerases"/>
    <property type="match status" value="1"/>
</dbReference>
<dbReference type="GO" id="GO:0003677">
    <property type="term" value="F:DNA binding"/>
    <property type="evidence" value="ECO:0007669"/>
    <property type="project" value="UniProtKB-KW"/>
</dbReference>
<evidence type="ECO:0000256" key="3">
    <source>
        <dbReference type="ARBA" id="ARBA00022679"/>
    </source>
</evidence>
<dbReference type="PANTHER" id="PTHR33568:SF3">
    <property type="entry name" value="DNA-DIRECTED DNA POLYMERASE"/>
    <property type="match status" value="1"/>
</dbReference>
<evidence type="ECO:0000256" key="8">
    <source>
        <dbReference type="ARBA" id="ARBA00049244"/>
    </source>
</evidence>
<evidence type="ECO:0000259" key="9">
    <source>
        <dbReference type="Pfam" id="PF03175"/>
    </source>
</evidence>
<keyword evidence="6" id="KW-0239">DNA-directed DNA polymerase</keyword>
<dbReference type="RefSeq" id="XP_009064054.1">
    <property type="nucleotide sequence ID" value="XM_009065806.1"/>
</dbReference>
<dbReference type="EC" id="2.7.7.7" evidence="2"/>
<feature type="domain" description="DNA-directed DNA polymerase family B mitochondria/virus" evidence="9">
    <location>
        <begin position="197"/>
        <end position="377"/>
    </location>
</feature>
<keyword evidence="3" id="KW-0808">Transferase</keyword>
<dbReference type="KEGG" id="lgi:LOTGIDRAFT_176926"/>
<dbReference type="GO" id="GO:0006260">
    <property type="term" value="P:DNA replication"/>
    <property type="evidence" value="ECO:0007669"/>
    <property type="project" value="UniProtKB-KW"/>
</dbReference>
<keyword evidence="7" id="KW-0238">DNA-binding</keyword>
<dbReference type="Proteomes" id="UP000030746">
    <property type="component" value="Unassembled WGS sequence"/>
</dbReference>
<evidence type="ECO:0000256" key="2">
    <source>
        <dbReference type="ARBA" id="ARBA00012417"/>
    </source>
</evidence>
<protein>
    <recommendedName>
        <fullName evidence="2">DNA-directed DNA polymerase</fullName>
        <ecNumber evidence="2">2.7.7.7</ecNumber>
    </recommendedName>
</protein>
<dbReference type="STRING" id="225164.V3Z3P0"/>
<dbReference type="GeneID" id="20244084"/>